<organism evidence="13 14">
    <name type="scientific">Zingiber officinale</name>
    <name type="common">Ginger</name>
    <name type="synonym">Amomum zingiber</name>
    <dbReference type="NCBI Taxonomy" id="94328"/>
    <lineage>
        <taxon>Eukaryota</taxon>
        <taxon>Viridiplantae</taxon>
        <taxon>Streptophyta</taxon>
        <taxon>Embryophyta</taxon>
        <taxon>Tracheophyta</taxon>
        <taxon>Spermatophyta</taxon>
        <taxon>Magnoliopsida</taxon>
        <taxon>Liliopsida</taxon>
        <taxon>Zingiberales</taxon>
        <taxon>Zingiberaceae</taxon>
        <taxon>Zingiber</taxon>
    </lineage>
</organism>
<evidence type="ECO:0000313" key="14">
    <source>
        <dbReference type="Proteomes" id="UP000734854"/>
    </source>
</evidence>
<comment type="function">
    <text evidence="10">Transcription factor.</text>
</comment>
<feature type="domain" description="Homeobox" evidence="12">
    <location>
        <begin position="20"/>
        <end position="74"/>
    </location>
</feature>
<accession>A0A8J5H7A4</accession>
<evidence type="ECO:0000256" key="6">
    <source>
        <dbReference type="ARBA" id="ARBA00023242"/>
    </source>
</evidence>
<dbReference type="SMART" id="SM00389">
    <property type="entry name" value="HOX"/>
    <property type="match status" value="1"/>
</dbReference>
<comment type="subcellular location">
    <subcellularLocation>
        <location evidence="1 8 9">Nucleus</location>
    </subcellularLocation>
</comment>
<dbReference type="EMBL" id="JACMSC010000006">
    <property type="protein sequence ID" value="KAG6517275.1"/>
    <property type="molecule type" value="Genomic_DNA"/>
</dbReference>
<evidence type="ECO:0000256" key="7">
    <source>
        <dbReference type="ARBA" id="ARBA00025748"/>
    </source>
</evidence>
<dbReference type="Gene3D" id="1.10.10.60">
    <property type="entry name" value="Homeodomain-like"/>
    <property type="match status" value="1"/>
</dbReference>
<dbReference type="PANTHER" id="PTHR24326">
    <property type="entry name" value="HOMEOBOX-LEUCINE ZIPPER PROTEIN"/>
    <property type="match status" value="1"/>
</dbReference>
<dbReference type="InterPro" id="IPR045224">
    <property type="entry name" value="HDZip_class_I_plant"/>
</dbReference>
<dbReference type="GO" id="GO:0000976">
    <property type="term" value="F:transcription cis-regulatory region binding"/>
    <property type="evidence" value="ECO:0007669"/>
    <property type="project" value="UniProtKB-ARBA"/>
</dbReference>
<keyword evidence="2 10" id="KW-0805">Transcription regulation</keyword>
<dbReference type="InterPro" id="IPR000047">
    <property type="entry name" value="HTH_motif"/>
</dbReference>
<dbReference type="InterPro" id="IPR009057">
    <property type="entry name" value="Homeodomain-like_sf"/>
</dbReference>
<sequence length="122" mass="14466">MLKSIINGEEDFSEGRVVLRRRLSVEQLRTLEKSFEQGNKLEPERKKQLAVALGLQPRQVVVWFQNRRARWKTKKKEKDYDALKRQLEAMKSENEALRAHNIKIQAEVPLLVNILKHELRDH</sequence>
<keyword evidence="6 8" id="KW-0539">Nucleus</keyword>
<evidence type="ECO:0000256" key="4">
    <source>
        <dbReference type="ARBA" id="ARBA00023155"/>
    </source>
</evidence>
<evidence type="ECO:0000256" key="9">
    <source>
        <dbReference type="RuleBase" id="RU000682"/>
    </source>
</evidence>
<dbReference type="PANTHER" id="PTHR24326:SF176">
    <property type="entry name" value="HOMEOBOX-LEUCINE ZIPPER PROTEIN ATHB-13"/>
    <property type="match status" value="1"/>
</dbReference>
<evidence type="ECO:0000256" key="8">
    <source>
        <dbReference type="PROSITE-ProRule" id="PRU00108"/>
    </source>
</evidence>
<keyword evidence="11" id="KW-0175">Coiled coil</keyword>
<dbReference type="PRINTS" id="PR00031">
    <property type="entry name" value="HTHREPRESSR"/>
</dbReference>
<comment type="caution">
    <text evidence="13">The sequence shown here is derived from an EMBL/GenBank/DDBJ whole genome shotgun (WGS) entry which is preliminary data.</text>
</comment>
<dbReference type="GO" id="GO:0005634">
    <property type="term" value="C:nucleus"/>
    <property type="evidence" value="ECO:0007669"/>
    <property type="project" value="UniProtKB-SubCell"/>
</dbReference>
<evidence type="ECO:0000256" key="1">
    <source>
        <dbReference type="ARBA" id="ARBA00004123"/>
    </source>
</evidence>
<protein>
    <recommendedName>
        <fullName evidence="10">Homeobox-leucine zipper protein</fullName>
    </recommendedName>
    <alternativeName>
        <fullName evidence="10">HD-ZIP protein</fullName>
    </alternativeName>
    <alternativeName>
        <fullName evidence="10">Homeodomain transcription factor</fullName>
    </alternativeName>
</protein>
<dbReference type="AlphaFoldDB" id="A0A8J5H7A4"/>
<dbReference type="FunFam" id="1.10.10.60:FF:000144">
    <property type="entry name" value="homeobox-leucine zipper protein ATHB-6-like"/>
    <property type="match status" value="1"/>
</dbReference>
<keyword evidence="4 8" id="KW-0371">Homeobox</keyword>
<comment type="similarity">
    <text evidence="7 10">Belongs to the HD-ZIP homeobox family. Class I subfamily.</text>
</comment>
<evidence type="ECO:0000259" key="12">
    <source>
        <dbReference type="PROSITE" id="PS50071"/>
    </source>
</evidence>
<dbReference type="Pfam" id="PF02183">
    <property type="entry name" value="HALZ"/>
    <property type="match status" value="1"/>
</dbReference>
<dbReference type="PROSITE" id="PS50071">
    <property type="entry name" value="HOMEOBOX_2"/>
    <property type="match status" value="1"/>
</dbReference>
<keyword evidence="14" id="KW-1185">Reference proteome</keyword>
<evidence type="ECO:0000256" key="2">
    <source>
        <dbReference type="ARBA" id="ARBA00023015"/>
    </source>
</evidence>
<feature type="coiled-coil region" evidence="11">
    <location>
        <begin position="73"/>
        <end position="107"/>
    </location>
</feature>
<evidence type="ECO:0000256" key="11">
    <source>
        <dbReference type="SAM" id="Coils"/>
    </source>
</evidence>
<dbReference type="GO" id="GO:0045893">
    <property type="term" value="P:positive regulation of DNA-templated transcription"/>
    <property type="evidence" value="ECO:0007669"/>
    <property type="project" value="TreeGrafter"/>
</dbReference>
<evidence type="ECO:0000256" key="5">
    <source>
        <dbReference type="ARBA" id="ARBA00023163"/>
    </source>
</evidence>
<dbReference type="Pfam" id="PF00046">
    <property type="entry name" value="Homeodomain"/>
    <property type="match status" value="1"/>
</dbReference>
<evidence type="ECO:0000256" key="3">
    <source>
        <dbReference type="ARBA" id="ARBA00023125"/>
    </source>
</evidence>
<feature type="DNA-binding region" description="Homeobox" evidence="8">
    <location>
        <begin position="22"/>
        <end position="75"/>
    </location>
</feature>
<dbReference type="GO" id="GO:0000981">
    <property type="term" value="F:DNA-binding transcription factor activity, RNA polymerase II-specific"/>
    <property type="evidence" value="ECO:0007669"/>
    <property type="project" value="UniProtKB-UniRule"/>
</dbReference>
<evidence type="ECO:0000313" key="13">
    <source>
        <dbReference type="EMBL" id="KAG6517275.1"/>
    </source>
</evidence>
<dbReference type="InterPro" id="IPR003106">
    <property type="entry name" value="Leu_zip_homeo"/>
</dbReference>
<proteinExistence type="inferred from homology"/>
<evidence type="ECO:0000256" key="10">
    <source>
        <dbReference type="RuleBase" id="RU369038"/>
    </source>
</evidence>
<name>A0A8J5H7A4_ZINOF</name>
<keyword evidence="5 10" id="KW-0804">Transcription</keyword>
<dbReference type="Proteomes" id="UP000734854">
    <property type="component" value="Unassembled WGS sequence"/>
</dbReference>
<keyword evidence="3 8" id="KW-0238">DNA-binding</keyword>
<reference evidence="13 14" key="1">
    <citation type="submission" date="2020-08" db="EMBL/GenBank/DDBJ databases">
        <title>Plant Genome Project.</title>
        <authorList>
            <person name="Zhang R.-G."/>
        </authorList>
    </citation>
    <scope>NUCLEOTIDE SEQUENCE [LARGE SCALE GENOMIC DNA]</scope>
    <source>
        <tissue evidence="13">Rhizome</tissue>
    </source>
</reference>
<gene>
    <name evidence="13" type="ORF">ZIOFF_020656</name>
</gene>
<dbReference type="InterPro" id="IPR001356">
    <property type="entry name" value="HD"/>
</dbReference>
<dbReference type="SUPFAM" id="SSF46689">
    <property type="entry name" value="Homeodomain-like"/>
    <property type="match status" value="1"/>
</dbReference>
<dbReference type="CDD" id="cd00086">
    <property type="entry name" value="homeodomain"/>
    <property type="match status" value="1"/>
</dbReference>